<dbReference type="GO" id="GO:0000981">
    <property type="term" value="F:DNA-binding transcription factor activity, RNA polymerase II-specific"/>
    <property type="evidence" value="ECO:0007669"/>
    <property type="project" value="TreeGrafter"/>
</dbReference>
<comment type="similarity">
    <text evidence="4">Belongs to the RFX family.</text>
</comment>
<protein>
    <submittedName>
        <fullName evidence="8 9">DNA-binding protein RFX5 isoform X1</fullName>
    </submittedName>
</protein>
<comment type="subcellular location">
    <subcellularLocation>
        <location evidence="1">Nucleus</location>
    </subcellularLocation>
</comment>
<feature type="compositionally biased region" description="Low complexity" evidence="5">
    <location>
        <begin position="526"/>
        <end position="543"/>
    </location>
</feature>
<feature type="compositionally biased region" description="Basic and acidic residues" evidence="5">
    <location>
        <begin position="628"/>
        <end position="638"/>
    </location>
</feature>
<keyword evidence="7" id="KW-1185">Reference proteome</keyword>
<evidence type="ECO:0000256" key="3">
    <source>
        <dbReference type="ARBA" id="ARBA00023242"/>
    </source>
</evidence>
<dbReference type="InterPro" id="IPR039779">
    <property type="entry name" value="RFX-like"/>
</dbReference>
<dbReference type="OrthoDB" id="10069709at2759"/>
<dbReference type="Pfam" id="PF18326">
    <property type="entry name" value="RFX5_N"/>
    <property type="match status" value="1"/>
</dbReference>
<evidence type="ECO:0000256" key="1">
    <source>
        <dbReference type="ARBA" id="ARBA00004123"/>
    </source>
</evidence>
<dbReference type="Pfam" id="PF14621">
    <property type="entry name" value="RFX5_DNA_bdg"/>
    <property type="match status" value="1"/>
</dbReference>
<keyword evidence="2 8" id="KW-0238">DNA-binding</keyword>
<dbReference type="GeneID" id="105303840"/>
<dbReference type="SUPFAM" id="SSF46785">
    <property type="entry name" value="Winged helix' DNA-binding domain"/>
    <property type="match status" value="1"/>
</dbReference>
<feature type="compositionally biased region" description="Basic residues" evidence="5">
    <location>
        <begin position="485"/>
        <end position="496"/>
    </location>
</feature>
<dbReference type="InterPro" id="IPR029298">
    <property type="entry name" value="RFX5_C"/>
</dbReference>
<evidence type="ECO:0000313" key="8">
    <source>
        <dbReference type="RefSeq" id="XP_011375963.1"/>
    </source>
</evidence>
<feature type="compositionally biased region" description="Low complexity" evidence="5">
    <location>
        <begin position="337"/>
        <end position="347"/>
    </location>
</feature>
<feature type="compositionally biased region" description="Low complexity" evidence="5">
    <location>
        <begin position="423"/>
        <end position="434"/>
    </location>
</feature>
<evidence type="ECO:0000313" key="7">
    <source>
        <dbReference type="Proteomes" id="UP000515202"/>
    </source>
</evidence>
<feature type="domain" description="RFX-type winged-helix" evidence="6">
    <location>
        <begin position="120"/>
        <end position="196"/>
    </location>
</feature>
<proteinExistence type="inferred from homology"/>
<feature type="compositionally biased region" description="Low complexity" evidence="5">
    <location>
        <begin position="508"/>
        <end position="517"/>
    </location>
</feature>
<dbReference type="CTD" id="5993"/>
<dbReference type="RefSeq" id="XP_011375963.1">
    <property type="nucleotide sequence ID" value="XM_011377661.2"/>
</dbReference>
<dbReference type="AlphaFoldDB" id="A0A6P6BR83"/>
<feature type="region of interest" description="Disordered" evidence="5">
    <location>
        <begin position="1"/>
        <end position="55"/>
    </location>
</feature>
<dbReference type="Proteomes" id="UP000515202">
    <property type="component" value="Unplaced"/>
</dbReference>
<dbReference type="Gene3D" id="6.10.140.1290">
    <property type="match status" value="1"/>
</dbReference>
<dbReference type="GO" id="GO:0005634">
    <property type="term" value="C:nucleus"/>
    <property type="evidence" value="ECO:0007669"/>
    <property type="project" value="UniProtKB-SubCell"/>
</dbReference>
<keyword evidence="3" id="KW-0539">Nucleus</keyword>
<dbReference type="Pfam" id="PF02257">
    <property type="entry name" value="RFX_DNA_binding"/>
    <property type="match status" value="1"/>
</dbReference>
<feature type="compositionally biased region" description="Basic and acidic residues" evidence="5">
    <location>
        <begin position="447"/>
        <end position="456"/>
    </location>
</feature>
<dbReference type="GO" id="GO:0000978">
    <property type="term" value="F:RNA polymerase II cis-regulatory region sequence-specific DNA binding"/>
    <property type="evidence" value="ECO:0007669"/>
    <property type="project" value="TreeGrafter"/>
</dbReference>
<organism evidence="7 9">
    <name type="scientific">Pteropus vampyrus</name>
    <name type="common">Large flying fox</name>
    <dbReference type="NCBI Taxonomy" id="132908"/>
    <lineage>
        <taxon>Eukaryota</taxon>
        <taxon>Metazoa</taxon>
        <taxon>Chordata</taxon>
        <taxon>Craniata</taxon>
        <taxon>Vertebrata</taxon>
        <taxon>Euteleostomi</taxon>
        <taxon>Mammalia</taxon>
        <taxon>Eutheria</taxon>
        <taxon>Laurasiatheria</taxon>
        <taxon>Chiroptera</taxon>
        <taxon>Yinpterochiroptera</taxon>
        <taxon>Pteropodoidea</taxon>
        <taxon>Pteropodidae</taxon>
        <taxon>Pteropodinae</taxon>
        <taxon>Pteropus</taxon>
    </lineage>
</organism>
<dbReference type="PANTHER" id="PTHR12619:SF18">
    <property type="entry name" value="DNA-BINDING PROTEIN RFX5"/>
    <property type="match status" value="1"/>
</dbReference>
<sequence length="638" mass="66958">MRGALGFPGEGELNLPVLCPVNSSPHAGMAEDEPDAKSPKTGGRAPSGGAEAGEPTTLLQRLRGTISKAVQNKVEGILQDVQKFSDNDKLYLYLQLPSGPSTGDKSSEPSTLSNEEYMYAYRWIRNHLEEHTDTCLPKQSVYDAYRKYCESLACCRPLSTANFGKIIREIFPDIKARRLGGRGQSKYCYSGIRRKTLVSMPPLPGLDLKGSESPEMGPEVTPAPRDELVEAACALTCDWAERILKRSFGSIVEVARFLLQQHLISARSAHAHVLKAVGLAEEEEHAPRERSSKPKNGVETGEGGAQKKERPAQPPQEPEARAGAGPPARGERKKSVAESPAAAAAANPQVNALVARLPPLLPRAPRALIAPLRVSPSILAPKPSGALKLATLPLPCRAGGPQAAVPIINMILPTVPALSGPGPGQAPLAGLQGPESRELGVGGGPRPQDRGVKRTAEVPGSEANGQDPAAKAAKQEVEGTGSDAKRKRGRPRKKSGGSRESNSTPDKAAAAVDSAQASRFPRETWASEAGSAPAGGSQSSGPGREAERGTALAQGQEDGAVSRGGRGPSSRCAKGGEDTTLLSPLKVSVIKGSRSHKEAVLSVEGEVDTAAQGNKDSKGHVPQSSSSQERRDPRATPP</sequence>
<dbReference type="Gene3D" id="1.10.10.10">
    <property type="entry name" value="Winged helix-like DNA-binding domain superfamily/Winged helix DNA-binding domain"/>
    <property type="match status" value="1"/>
</dbReference>
<dbReference type="InterPro" id="IPR036390">
    <property type="entry name" value="WH_DNA-bd_sf"/>
</dbReference>
<evidence type="ECO:0000313" key="9">
    <source>
        <dbReference type="RefSeq" id="XP_023377598.1"/>
    </source>
</evidence>
<evidence type="ECO:0000256" key="4">
    <source>
        <dbReference type="ARBA" id="ARBA00061114"/>
    </source>
</evidence>
<feature type="region of interest" description="Disordered" evidence="5">
    <location>
        <begin position="423"/>
        <end position="638"/>
    </location>
</feature>
<dbReference type="SMART" id="SM01306">
    <property type="entry name" value="RFX5_DNA_bdg"/>
    <property type="match status" value="1"/>
</dbReference>
<gene>
    <name evidence="8 9" type="primary">RFX5</name>
</gene>
<accession>A0A6P6BR83</accession>
<dbReference type="PANTHER" id="PTHR12619">
    <property type="entry name" value="RFX TRANSCRIPTION FACTOR FAMILY"/>
    <property type="match status" value="1"/>
</dbReference>
<evidence type="ECO:0000256" key="2">
    <source>
        <dbReference type="ARBA" id="ARBA00023125"/>
    </source>
</evidence>
<dbReference type="InterPro" id="IPR036388">
    <property type="entry name" value="WH-like_DNA-bd_sf"/>
</dbReference>
<reference evidence="8 9" key="1">
    <citation type="submission" date="2025-04" db="UniProtKB">
        <authorList>
            <consortium name="RefSeq"/>
        </authorList>
    </citation>
    <scope>IDENTIFICATION</scope>
    <source>
        <tissue evidence="8 9">Kidney</tissue>
    </source>
</reference>
<evidence type="ECO:0000256" key="5">
    <source>
        <dbReference type="SAM" id="MobiDB-lite"/>
    </source>
</evidence>
<name>A0A6P6BR83_PTEVA</name>
<dbReference type="InterPro" id="IPR003150">
    <property type="entry name" value="DNA-bd_RFX"/>
</dbReference>
<dbReference type="FunFam" id="1.10.10.10:FF:000128">
    <property type="entry name" value="DNA-binding protein RFX5 isoform X1"/>
    <property type="match status" value="1"/>
</dbReference>
<feature type="region of interest" description="Disordered" evidence="5">
    <location>
        <begin position="280"/>
        <end position="347"/>
    </location>
</feature>
<dbReference type="RefSeq" id="XP_023377598.1">
    <property type="nucleotide sequence ID" value="XM_023521830.1"/>
</dbReference>
<dbReference type="PROSITE" id="PS51526">
    <property type="entry name" value="RFX_DBD"/>
    <property type="match status" value="1"/>
</dbReference>
<evidence type="ECO:0000259" key="6">
    <source>
        <dbReference type="PROSITE" id="PS51526"/>
    </source>
</evidence>